<reference evidence="3" key="1">
    <citation type="submission" date="2016-06" db="EMBL/GenBank/DDBJ databases">
        <title>Parallel loss of symbiosis genes in relatives of nitrogen-fixing non-legume Parasponia.</title>
        <authorList>
            <person name="Van Velzen R."/>
            <person name="Holmer R."/>
            <person name="Bu F."/>
            <person name="Rutten L."/>
            <person name="Van Zeijl A."/>
            <person name="Liu W."/>
            <person name="Santuari L."/>
            <person name="Cao Q."/>
            <person name="Sharma T."/>
            <person name="Shen D."/>
            <person name="Roswanjaya Y."/>
            <person name="Wardhani T."/>
            <person name="Kalhor M.S."/>
            <person name="Jansen J."/>
            <person name="Van den Hoogen J."/>
            <person name="Gungor B."/>
            <person name="Hartog M."/>
            <person name="Hontelez J."/>
            <person name="Verver J."/>
            <person name="Yang W.-C."/>
            <person name="Schijlen E."/>
            <person name="Repin R."/>
            <person name="Schilthuizen M."/>
            <person name="Schranz E."/>
            <person name="Heidstra R."/>
            <person name="Miyata K."/>
            <person name="Fedorova E."/>
            <person name="Kohlen W."/>
            <person name="Bisseling T."/>
            <person name="Smit S."/>
            <person name="Geurts R."/>
        </authorList>
    </citation>
    <scope>NUCLEOTIDE SEQUENCE [LARGE SCALE GENOMIC DNA]</scope>
    <source>
        <strain evidence="3">cv. RG33-2</strain>
    </source>
</reference>
<accession>A0A2P5ESV7</accession>
<dbReference type="EMBL" id="JXTC01000103">
    <property type="protein sequence ID" value="PON88620.1"/>
    <property type="molecule type" value="Genomic_DNA"/>
</dbReference>
<protein>
    <submittedName>
        <fullName evidence="2">Uncharacterized protein</fullName>
    </submittedName>
</protein>
<evidence type="ECO:0000256" key="1">
    <source>
        <dbReference type="SAM" id="MobiDB-lite"/>
    </source>
</evidence>
<dbReference type="OrthoDB" id="1747743at2759"/>
<proteinExistence type="predicted"/>
<sequence length="54" mass="6064">MVLRDDGEIETEDEDETNSMPPLEDANEEEYPAQGDLLVARRALSAQAKDEEEV</sequence>
<keyword evidence="3" id="KW-1185">Reference proteome</keyword>
<feature type="region of interest" description="Disordered" evidence="1">
    <location>
        <begin position="1"/>
        <end position="34"/>
    </location>
</feature>
<organism evidence="2 3">
    <name type="scientific">Trema orientale</name>
    <name type="common">Charcoal tree</name>
    <name type="synonym">Celtis orientalis</name>
    <dbReference type="NCBI Taxonomy" id="63057"/>
    <lineage>
        <taxon>Eukaryota</taxon>
        <taxon>Viridiplantae</taxon>
        <taxon>Streptophyta</taxon>
        <taxon>Embryophyta</taxon>
        <taxon>Tracheophyta</taxon>
        <taxon>Spermatophyta</taxon>
        <taxon>Magnoliopsida</taxon>
        <taxon>eudicotyledons</taxon>
        <taxon>Gunneridae</taxon>
        <taxon>Pentapetalae</taxon>
        <taxon>rosids</taxon>
        <taxon>fabids</taxon>
        <taxon>Rosales</taxon>
        <taxon>Cannabaceae</taxon>
        <taxon>Trema</taxon>
    </lineage>
</organism>
<dbReference type="InParanoid" id="A0A2P5ESV7"/>
<dbReference type="AlphaFoldDB" id="A0A2P5ESV7"/>
<comment type="caution">
    <text evidence="2">The sequence shown here is derived from an EMBL/GenBank/DDBJ whole genome shotgun (WGS) entry which is preliminary data.</text>
</comment>
<evidence type="ECO:0000313" key="3">
    <source>
        <dbReference type="Proteomes" id="UP000237000"/>
    </source>
</evidence>
<name>A0A2P5ESV7_TREOI</name>
<evidence type="ECO:0000313" key="2">
    <source>
        <dbReference type="EMBL" id="PON88620.1"/>
    </source>
</evidence>
<dbReference type="Proteomes" id="UP000237000">
    <property type="component" value="Unassembled WGS sequence"/>
</dbReference>
<feature type="compositionally biased region" description="Acidic residues" evidence="1">
    <location>
        <begin position="7"/>
        <end position="17"/>
    </location>
</feature>
<gene>
    <name evidence="2" type="ORF">TorRG33x02_155250</name>
</gene>
<feature type="non-terminal residue" evidence="2">
    <location>
        <position position="54"/>
    </location>
</feature>